<feature type="transmembrane region" description="Helical" evidence="1">
    <location>
        <begin position="12"/>
        <end position="33"/>
    </location>
</feature>
<reference evidence="2 3" key="1">
    <citation type="submission" date="2016-05" db="EMBL/GenBank/DDBJ databases">
        <title>Comparative analysis of secretome profiles of manganese(II)-oxidizing ascomycete fungi.</title>
        <authorList>
            <consortium name="DOE Joint Genome Institute"/>
            <person name="Zeiner C.A."/>
            <person name="Purvine S.O."/>
            <person name="Zink E.M."/>
            <person name="Wu S."/>
            <person name="Pasa-Tolic L."/>
            <person name="Chaput D.L."/>
            <person name="Haridas S."/>
            <person name="Grigoriev I.V."/>
            <person name="Santelli C.M."/>
            <person name="Hansel C.M."/>
        </authorList>
    </citation>
    <scope>NUCLEOTIDE SEQUENCE [LARGE SCALE GENOMIC DNA]</scope>
    <source>
        <strain evidence="2 3">SRC1lrK2f</strain>
    </source>
</reference>
<dbReference type="RefSeq" id="XP_018381936.1">
    <property type="nucleotide sequence ID" value="XM_018531439.1"/>
</dbReference>
<name>A0A177D9X4_ALTAL</name>
<dbReference type="AlphaFoldDB" id="A0A177D9X4"/>
<dbReference type="EMBL" id="KV441489">
    <property type="protein sequence ID" value="OAG16515.1"/>
    <property type="molecule type" value="Genomic_DNA"/>
</dbReference>
<keyword evidence="1" id="KW-1133">Transmembrane helix</keyword>
<dbReference type="Proteomes" id="UP000077248">
    <property type="component" value="Unassembled WGS sequence"/>
</dbReference>
<dbReference type="VEuPathDB" id="FungiDB:CC77DRAFT_380150"/>
<evidence type="ECO:0000313" key="2">
    <source>
        <dbReference type="EMBL" id="OAG16515.1"/>
    </source>
</evidence>
<keyword evidence="1" id="KW-0472">Membrane</keyword>
<dbReference type="GeneID" id="29117033"/>
<gene>
    <name evidence="2" type="ORF">CC77DRAFT_380150</name>
</gene>
<evidence type="ECO:0000256" key="1">
    <source>
        <dbReference type="SAM" id="Phobius"/>
    </source>
</evidence>
<organism evidence="2 3">
    <name type="scientific">Alternaria alternata</name>
    <name type="common">Alternaria rot fungus</name>
    <name type="synonym">Torula alternata</name>
    <dbReference type="NCBI Taxonomy" id="5599"/>
    <lineage>
        <taxon>Eukaryota</taxon>
        <taxon>Fungi</taxon>
        <taxon>Dikarya</taxon>
        <taxon>Ascomycota</taxon>
        <taxon>Pezizomycotina</taxon>
        <taxon>Dothideomycetes</taxon>
        <taxon>Pleosporomycetidae</taxon>
        <taxon>Pleosporales</taxon>
        <taxon>Pleosporineae</taxon>
        <taxon>Pleosporaceae</taxon>
        <taxon>Alternaria</taxon>
        <taxon>Alternaria sect. Alternaria</taxon>
        <taxon>Alternaria alternata complex</taxon>
    </lineage>
</organism>
<accession>A0A177D9X4</accession>
<proteinExistence type="predicted"/>
<sequence length="102" mass="11497">MCDGYALRSIGCLLSCVALFVFGLFPIAHLYLLTSFLPLGLRPIRPHVITAEAHWPRLHFSLLSLYFSVFCSPTRSTYPRGVPARLESGRARAQHIIYTAYL</sequence>
<keyword evidence="3" id="KW-1185">Reference proteome</keyword>
<protein>
    <submittedName>
        <fullName evidence="2">Uncharacterized protein</fullName>
    </submittedName>
</protein>
<evidence type="ECO:0000313" key="3">
    <source>
        <dbReference type="Proteomes" id="UP000077248"/>
    </source>
</evidence>
<dbReference type="KEGG" id="aalt:CC77DRAFT_380150"/>
<keyword evidence="1" id="KW-0812">Transmembrane</keyword>